<dbReference type="Pfam" id="PF14240">
    <property type="entry name" value="YHYH"/>
    <property type="match status" value="1"/>
</dbReference>
<feature type="domain" description="YHYH" evidence="2">
    <location>
        <begin position="96"/>
        <end position="293"/>
    </location>
</feature>
<gene>
    <name evidence="3" type="ORF">DSM3645_13228</name>
</gene>
<proteinExistence type="predicted"/>
<feature type="region of interest" description="Disordered" evidence="1">
    <location>
        <begin position="295"/>
        <end position="317"/>
    </location>
</feature>
<evidence type="ECO:0000313" key="3">
    <source>
        <dbReference type="EMBL" id="EAQ77003.1"/>
    </source>
</evidence>
<evidence type="ECO:0000256" key="1">
    <source>
        <dbReference type="SAM" id="MobiDB-lite"/>
    </source>
</evidence>
<dbReference type="HOGENOM" id="CLU_058809_0_0_0"/>
<accession>A4A2I3</accession>
<protein>
    <recommendedName>
        <fullName evidence="2">YHYH domain-containing protein</fullName>
    </recommendedName>
</protein>
<dbReference type="AlphaFoldDB" id="A4A2I3"/>
<evidence type="ECO:0000313" key="4">
    <source>
        <dbReference type="Proteomes" id="UP000004358"/>
    </source>
</evidence>
<dbReference type="STRING" id="314230.DSM3645_13228"/>
<name>A4A2I3_9BACT</name>
<dbReference type="eggNOG" id="ENOG502Z888">
    <property type="taxonomic scope" value="Bacteria"/>
</dbReference>
<comment type="caution">
    <text evidence="3">The sequence shown here is derived from an EMBL/GenBank/DDBJ whole genome shotgun (WGS) entry which is preliminary data.</text>
</comment>
<organism evidence="3 4">
    <name type="scientific">Blastopirellula marina DSM 3645</name>
    <dbReference type="NCBI Taxonomy" id="314230"/>
    <lineage>
        <taxon>Bacteria</taxon>
        <taxon>Pseudomonadati</taxon>
        <taxon>Planctomycetota</taxon>
        <taxon>Planctomycetia</taxon>
        <taxon>Pirellulales</taxon>
        <taxon>Pirellulaceae</taxon>
        <taxon>Blastopirellula</taxon>
    </lineage>
</organism>
<dbReference type="EMBL" id="AANZ01000046">
    <property type="protein sequence ID" value="EAQ77003.1"/>
    <property type="molecule type" value="Genomic_DNA"/>
</dbReference>
<dbReference type="Proteomes" id="UP000004358">
    <property type="component" value="Unassembled WGS sequence"/>
</dbReference>
<evidence type="ECO:0000259" key="2">
    <source>
        <dbReference type="Pfam" id="PF14240"/>
    </source>
</evidence>
<sequence>MPRKRILFALSLLSITLIAGLAIAQFGPPLRRHLANQMRPLQLVPATEAPVGPNRVQIEIVGADRVISANGIPDHKTGQFPNRGNPHQIEEQRYVYRIPAKPKAASQITPLTMQSFGICVNGVPFDPGAAEWYQGDPNGGWRYEALSGAVALGIDTNHAHVQPNGAYHYHGLPNDFLKELNVRRSAHSPLIGWAADGFPIYAMYGYQDPQDAASEIVELDSSFRLKTGKRPGGAQGPGGTYDGTFLADYEYVEGKGELDACNGRFGVTPEFPDGTYAYFLTQHWPVIPRAYRGTPSEDFVRGPRRAGNGRGGNRRGR</sequence>
<dbReference type="InterPro" id="IPR025924">
    <property type="entry name" value="YHYH_dom"/>
</dbReference>
<reference evidence="3 4" key="1">
    <citation type="submission" date="2006-02" db="EMBL/GenBank/DDBJ databases">
        <authorList>
            <person name="Amann R."/>
            <person name="Ferriera S."/>
            <person name="Johnson J."/>
            <person name="Kravitz S."/>
            <person name="Halpern A."/>
            <person name="Remington K."/>
            <person name="Beeson K."/>
            <person name="Tran B."/>
            <person name="Rogers Y.-H."/>
            <person name="Friedman R."/>
            <person name="Venter J.C."/>
        </authorList>
    </citation>
    <scope>NUCLEOTIDE SEQUENCE [LARGE SCALE GENOMIC DNA]</scope>
    <source>
        <strain evidence="3 4">DSM 3645</strain>
    </source>
</reference>
<dbReference type="RefSeq" id="WP_002650565.1">
    <property type="nucleotide sequence ID" value="NZ_CH672376.1"/>
</dbReference>